<dbReference type="PANTHER" id="PTHR21485">
    <property type="entry name" value="HAD SUPERFAMILY MEMBERS CMAS AND KDSC"/>
    <property type="match status" value="1"/>
</dbReference>
<dbReference type="PANTHER" id="PTHR21485:SF3">
    <property type="entry name" value="N-ACYLNEURAMINATE CYTIDYLYLTRANSFERASE"/>
    <property type="match status" value="1"/>
</dbReference>
<dbReference type="Gene3D" id="3.90.550.10">
    <property type="entry name" value="Spore Coat Polysaccharide Biosynthesis Protein SpsA, Chain A"/>
    <property type="match status" value="1"/>
</dbReference>
<evidence type="ECO:0000313" key="1">
    <source>
        <dbReference type="EMBL" id="ABX09173.1"/>
    </source>
</evidence>
<dbReference type="STRING" id="93059.P9211_12421"/>
<reference evidence="1 2" key="1">
    <citation type="journal article" date="2007" name="PLoS Genet.">
        <title>Patterns and implications of gene gain and loss in the evolution of Prochlorococcus.</title>
        <authorList>
            <person name="Kettler G.C."/>
            <person name="Martiny A.C."/>
            <person name="Huang K."/>
            <person name="Zucker J."/>
            <person name="Coleman M.L."/>
            <person name="Rodrigue S."/>
            <person name="Chen F."/>
            <person name="Lapidus A."/>
            <person name="Ferriera S."/>
            <person name="Johnson J."/>
            <person name="Steglich C."/>
            <person name="Church G.M."/>
            <person name="Richardson P."/>
            <person name="Chisholm S.W."/>
        </authorList>
    </citation>
    <scope>NUCLEOTIDE SEQUENCE [LARGE SCALE GENOMIC DNA]</scope>
    <source>
        <strain evidence="2">MIT 9211</strain>
    </source>
</reference>
<dbReference type="GO" id="GO:0008781">
    <property type="term" value="F:N-acylneuraminate cytidylyltransferase activity"/>
    <property type="evidence" value="ECO:0007669"/>
    <property type="project" value="TreeGrafter"/>
</dbReference>
<dbReference type="InterPro" id="IPR050793">
    <property type="entry name" value="CMP-NeuNAc_synthase"/>
</dbReference>
<dbReference type="SUPFAM" id="SSF53448">
    <property type="entry name" value="Nucleotide-diphospho-sugar transferases"/>
    <property type="match status" value="1"/>
</dbReference>
<dbReference type="OrthoDB" id="9805604at2"/>
<dbReference type="KEGG" id="pmj:P9211_12421"/>
<organism evidence="1 2">
    <name type="scientific">Prochlorococcus marinus (strain MIT 9211)</name>
    <dbReference type="NCBI Taxonomy" id="93059"/>
    <lineage>
        <taxon>Bacteria</taxon>
        <taxon>Bacillati</taxon>
        <taxon>Cyanobacteriota</taxon>
        <taxon>Cyanophyceae</taxon>
        <taxon>Synechococcales</taxon>
        <taxon>Prochlorococcaceae</taxon>
        <taxon>Prochlorococcus</taxon>
    </lineage>
</organism>
<dbReference type="eggNOG" id="COG1083">
    <property type="taxonomic scope" value="Bacteria"/>
</dbReference>
<dbReference type="AlphaFoldDB" id="A9BBG1"/>
<dbReference type="EMBL" id="CP000878">
    <property type="protein sequence ID" value="ABX09173.1"/>
    <property type="molecule type" value="Genomic_DNA"/>
</dbReference>
<dbReference type="RefSeq" id="WP_012195794.1">
    <property type="nucleotide sequence ID" value="NC_009976.1"/>
</dbReference>
<dbReference type="Proteomes" id="UP000000788">
    <property type="component" value="Chromosome"/>
</dbReference>
<dbReference type="InterPro" id="IPR003329">
    <property type="entry name" value="Cytidylyl_trans"/>
</dbReference>
<protein>
    <submittedName>
        <fullName evidence="1">CMP-N-acetylneuraminic acid synthetase</fullName>
    </submittedName>
</protein>
<gene>
    <name evidence="1" type="ordered locus">P9211_12421</name>
</gene>
<keyword evidence="2" id="KW-1185">Reference proteome</keyword>
<name>A9BBG1_PROM4</name>
<dbReference type="InterPro" id="IPR029044">
    <property type="entry name" value="Nucleotide-diphossugar_trans"/>
</dbReference>
<proteinExistence type="predicted"/>
<dbReference type="Pfam" id="PF02348">
    <property type="entry name" value="CTP_transf_3"/>
    <property type="match status" value="1"/>
</dbReference>
<evidence type="ECO:0000313" key="2">
    <source>
        <dbReference type="Proteomes" id="UP000000788"/>
    </source>
</evidence>
<dbReference type="HOGENOM" id="CLU_042930_1_1_3"/>
<sequence>MNLSKSNLLFIVPARKGSKRIPNKNRLLIEGYSLAERSIATGEQIGNLLGIDYEIVLSTDDEYLIKNTRQYQNLKKVLRPPELAKDSTRMLDVINNIFENHGNENTLTILLQPTTPFRDTKRIAKYIKSVYSKNINRQVTIVATRLCKEKPAHIYSLKGKKLHPILPELALQSYNSQELANYYVLTGGLYVFWKKFFYPKKTLIHGETYNFKVRGKYALDIDTKEDIKRLVKYTDIKESHIPK</sequence>
<accession>A9BBG1</accession>